<dbReference type="InterPro" id="IPR014729">
    <property type="entry name" value="Rossmann-like_a/b/a_fold"/>
</dbReference>
<dbReference type="EMBL" id="BMPT01000033">
    <property type="protein sequence ID" value="GGM44731.1"/>
    <property type="molecule type" value="Genomic_DNA"/>
</dbReference>
<accession>A0A8H9LBE8</accession>
<dbReference type="PRINTS" id="PR01438">
    <property type="entry name" value="UNVRSLSTRESS"/>
</dbReference>
<evidence type="ECO:0000256" key="1">
    <source>
        <dbReference type="ARBA" id="ARBA00008791"/>
    </source>
</evidence>
<evidence type="ECO:0000259" key="2">
    <source>
        <dbReference type="Pfam" id="PF00582"/>
    </source>
</evidence>
<dbReference type="Pfam" id="PF00582">
    <property type="entry name" value="Usp"/>
    <property type="match status" value="2"/>
</dbReference>
<dbReference type="AlphaFoldDB" id="A0A8H9LBE8"/>
<sequence>MSTSTTTPDPVVVGVDGSPSSTRAVRWAALEAARRTARLSLVHVWTPVPTSVPHAAALGAYEDALVTQGRQWLADAEGVAREAAPDVPTSTSLVGGSVAARLIGRSAAAELVVLGSRGLGGFTGLVVGSVAVAVTTHGHCPVVVVRGHEDETVRQDGPVVVGVDGSPANRDAVRFAFAAAAARSVPLVAVHAWSDLPMTTSWELTTATDLVEQRAAEELTTWLSEPRTEHPDVTVEPVIAHGGPAQVLLDRAGAAQLLVVGSRGRGGFRGLLLGSTSQAMIYHAACPVAVVPSPPH</sequence>
<keyword evidence="4" id="KW-1185">Reference proteome</keyword>
<dbReference type="PANTHER" id="PTHR46268:SF6">
    <property type="entry name" value="UNIVERSAL STRESS PROTEIN UP12"/>
    <property type="match status" value="1"/>
</dbReference>
<dbReference type="SUPFAM" id="SSF52402">
    <property type="entry name" value="Adenine nucleotide alpha hydrolases-like"/>
    <property type="match status" value="2"/>
</dbReference>
<dbReference type="Gene3D" id="3.40.50.620">
    <property type="entry name" value="HUPs"/>
    <property type="match status" value="2"/>
</dbReference>
<reference evidence="3" key="2">
    <citation type="submission" date="2020-09" db="EMBL/GenBank/DDBJ databases">
        <authorList>
            <person name="Sun Q."/>
            <person name="Ohkuma M."/>
        </authorList>
    </citation>
    <scope>NUCLEOTIDE SEQUENCE</scope>
    <source>
        <strain evidence="3">JCM 3051</strain>
    </source>
</reference>
<evidence type="ECO:0000313" key="4">
    <source>
        <dbReference type="Proteomes" id="UP000655589"/>
    </source>
</evidence>
<dbReference type="InterPro" id="IPR006016">
    <property type="entry name" value="UspA"/>
</dbReference>
<comment type="caution">
    <text evidence="3">The sequence shown here is derived from an EMBL/GenBank/DDBJ whole genome shotgun (WGS) entry which is preliminary data.</text>
</comment>
<evidence type="ECO:0000313" key="3">
    <source>
        <dbReference type="EMBL" id="GGM44731.1"/>
    </source>
</evidence>
<feature type="domain" description="UspA" evidence="2">
    <location>
        <begin position="158"/>
        <end position="292"/>
    </location>
</feature>
<dbReference type="PANTHER" id="PTHR46268">
    <property type="entry name" value="STRESS RESPONSE PROTEIN NHAX"/>
    <property type="match status" value="1"/>
</dbReference>
<dbReference type="RefSeq" id="WP_229785762.1">
    <property type="nucleotide sequence ID" value="NZ_BMPT01000033.1"/>
</dbReference>
<reference evidence="3" key="1">
    <citation type="journal article" date="2014" name="Int. J. Syst. Evol. Microbiol.">
        <title>Complete genome sequence of Corynebacterium casei LMG S-19264T (=DSM 44701T), isolated from a smear-ripened cheese.</title>
        <authorList>
            <consortium name="US DOE Joint Genome Institute (JGI-PGF)"/>
            <person name="Walter F."/>
            <person name="Albersmeier A."/>
            <person name="Kalinowski J."/>
            <person name="Ruckert C."/>
        </authorList>
    </citation>
    <scope>NUCLEOTIDE SEQUENCE</scope>
    <source>
        <strain evidence="3">JCM 3051</strain>
    </source>
</reference>
<name>A0A8H9LBE8_9MICO</name>
<organism evidence="3 4">
    <name type="scientific">Promicromonospora citrea</name>
    <dbReference type="NCBI Taxonomy" id="43677"/>
    <lineage>
        <taxon>Bacteria</taxon>
        <taxon>Bacillati</taxon>
        <taxon>Actinomycetota</taxon>
        <taxon>Actinomycetes</taxon>
        <taxon>Micrococcales</taxon>
        <taxon>Promicromonosporaceae</taxon>
        <taxon>Promicromonospora</taxon>
    </lineage>
</organism>
<feature type="domain" description="UspA" evidence="2">
    <location>
        <begin position="10"/>
        <end position="146"/>
    </location>
</feature>
<dbReference type="Proteomes" id="UP000655589">
    <property type="component" value="Unassembled WGS sequence"/>
</dbReference>
<gene>
    <name evidence="3" type="ORF">GCM10010102_45190</name>
</gene>
<protein>
    <submittedName>
        <fullName evidence="3">Universal stress protein</fullName>
    </submittedName>
</protein>
<comment type="similarity">
    <text evidence="1">Belongs to the universal stress protein A family.</text>
</comment>
<dbReference type="InterPro" id="IPR006015">
    <property type="entry name" value="Universal_stress_UspA"/>
</dbReference>
<proteinExistence type="inferred from homology"/>